<organism evidence="1 2">
    <name type="scientific">Pluteus cervinus</name>
    <dbReference type="NCBI Taxonomy" id="181527"/>
    <lineage>
        <taxon>Eukaryota</taxon>
        <taxon>Fungi</taxon>
        <taxon>Dikarya</taxon>
        <taxon>Basidiomycota</taxon>
        <taxon>Agaricomycotina</taxon>
        <taxon>Agaricomycetes</taxon>
        <taxon>Agaricomycetidae</taxon>
        <taxon>Agaricales</taxon>
        <taxon>Pluteineae</taxon>
        <taxon>Pluteaceae</taxon>
        <taxon>Pluteus</taxon>
    </lineage>
</organism>
<gene>
    <name evidence="1" type="ORF">BDN72DRAFT_805695</name>
</gene>
<dbReference type="Proteomes" id="UP000308600">
    <property type="component" value="Unassembled WGS sequence"/>
</dbReference>
<protein>
    <submittedName>
        <fullName evidence="1">Uncharacterized protein</fullName>
    </submittedName>
</protein>
<reference evidence="1 2" key="1">
    <citation type="journal article" date="2019" name="Nat. Ecol. Evol.">
        <title>Megaphylogeny resolves global patterns of mushroom evolution.</title>
        <authorList>
            <person name="Varga T."/>
            <person name="Krizsan K."/>
            <person name="Foldi C."/>
            <person name="Dima B."/>
            <person name="Sanchez-Garcia M."/>
            <person name="Sanchez-Ramirez S."/>
            <person name="Szollosi G.J."/>
            <person name="Szarkandi J.G."/>
            <person name="Papp V."/>
            <person name="Albert L."/>
            <person name="Andreopoulos W."/>
            <person name="Angelini C."/>
            <person name="Antonin V."/>
            <person name="Barry K.W."/>
            <person name="Bougher N.L."/>
            <person name="Buchanan P."/>
            <person name="Buyck B."/>
            <person name="Bense V."/>
            <person name="Catcheside P."/>
            <person name="Chovatia M."/>
            <person name="Cooper J."/>
            <person name="Damon W."/>
            <person name="Desjardin D."/>
            <person name="Finy P."/>
            <person name="Geml J."/>
            <person name="Haridas S."/>
            <person name="Hughes K."/>
            <person name="Justo A."/>
            <person name="Karasinski D."/>
            <person name="Kautmanova I."/>
            <person name="Kiss B."/>
            <person name="Kocsube S."/>
            <person name="Kotiranta H."/>
            <person name="LaButti K.M."/>
            <person name="Lechner B.E."/>
            <person name="Liimatainen K."/>
            <person name="Lipzen A."/>
            <person name="Lukacs Z."/>
            <person name="Mihaltcheva S."/>
            <person name="Morgado L.N."/>
            <person name="Niskanen T."/>
            <person name="Noordeloos M.E."/>
            <person name="Ohm R.A."/>
            <person name="Ortiz-Santana B."/>
            <person name="Ovrebo C."/>
            <person name="Racz N."/>
            <person name="Riley R."/>
            <person name="Savchenko A."/>
            <person name="Shiryaev A."/>
            <person name="Soop K."/>
            <person name="Spirin V."/>
            <person name="Szebenyi C."/>
            <person name="Tomsovsky M."/>
            <person name="Tulloss R.E."/>
            <person name="Uehling J."/>
            <person name="Grigoriev I.V."/>
            <person name="Vagvolgyi C."/>
            <person name="Papp T."/>
            <person name="Martin F.M."/>
            <person name="Miettinen O."/>
            <person name="Hibbett D.S."/>
            <person name="Nagy L.G."/>
        </authorList>
    </citation>
    <scope>NUCLEOTIDE SEQUENCE [LARGE SCALE GENOMIC DNA]</scope>
    <source>
        <strain evidence="1 2">NL-1719</strain>
    </source>
</reference>
<keyword evidence="2" id="KW-1185">Reference proteome</keyword>
<proteinExistence type="predicted"/>
<accession>A0ACD3A3J6</accession>
<name>A0ACD3A3J6_9AGAR</name>
<evidence type="ECO:0000313" key="2">
    <source>
        <dbReference type="Proteomes" id="UP000308600"/>
    </source>
</evidence>
<evidence type="ECO:0000313" key="1">
    <source>
        <dbReference type="EMBL" id="TFK60443.1"/>
    </source>
</evidence>
<dbReference type="EMBL" id="ML208775">
    <property type="protein sequence ID" value="TFK60443.1"/>
    <property type="molecule type" value="Genomic_DNA"/>
</dbReference>
<sequence>MSEVVRGPETYGLTQRREKDSTSNVSDSRRFFSYSPKTTSISYPWPPHITGLERIALSAQGDLQRVLSAFFARPITIALVYSDTFTVSSDNLTMIPLKLPNPQAVAAASPEVPLVQTRQVHLLCAGRIVCTATSTVRISSPQCANLFLEEKFAIGQMFVELRRVPCFELIDVGTRPRPGGLAWSLDDHEIWRKYKLSIPDFECEILEVFPSRRMFLDGEGWLLNEGGLPGSLISEVVWTRIRWGLLFLVLATFAAVLVLTKFSIAQMICIAQ</sequence>